<keyword evidence="2" id="KW-1185">Reference proteome</keyword>
<name>A0ABU6ZQ59_9FABA</name>
<evidence type="ECO:0000313" key="2">
    <source>
        <dbReference type="Proteomes" id="UP001341840"/>
    </source>
</evidence>
<sequence length="181" mass="19991">MHSGTWVKLVIPDYALHSFFPRLISNGQRLFFVDVDPCGVLCGLHSHEIVIGIDCEIQWGSSRLCPFAYVSQTPTVMFDEMILGLIHAVSDSDISDPSFKGSLSEDTAKFICARLLSKTSSTKKLPDIVRQHLHFMFGPCVLLQLSHPLMDFRTGVSFCGGSTKKTNFVSDFLFNGNGSPS</sequence>
<dbReference type="Proteomes" id="UP001341840">
    <property type="component" value="Unassembled WGS sequence"/>
</dbReference>
<proteinExistence type="predicted"/>
<evidence type="ECO:0000313" key="1">
    <source>
        <dbReference type="EMBL" id="MED6224085.1"/>
    </source>
</evidence>
<protein>
    <submittedName>
        <fullName evidence="1">Uncharacterized protein</fullName>
    </submittedName>
</protein>
<accession>A0ABU6ZQ59</accession>
<organism evidence="1 2">
    <name type="scientific">Stylosanthes scabra</name>
    <dbReference type="NCBI Taxonomy" id="79078"/>
    <lineage>
        <taxon>Eukaryota</taxon>
        <taxon>Viridiplantae</taxon>
        <taxon>Streptophyta</taxon>
        <taxon>Embryophyta</taxon>
        <taxon>Tracheophyta</taxon>
        <taxon>Spermatophyta</taxon>
        <taxon>Magnoliopsida</taxon>
        <taxon>eudicotyledons</taxon>
        <taxon>Gunneridae</taxon>
        <taxon>Pentapetalae</taxon>
        <taxon>rosids</taxon>
        <taxon>fabids</taxon>
        <taxon>Fabales</taxon>
        <taxon>Fabaceae</taxon>
        <taxon>Papilionoideae</taxon>
        <taxon>50 kb inversion clade</taxon>
        <taxon>dalbergioids sensu lato</taxon>
        <taxon>Dalbergieae</taxon>
        <taxon>Pterocarpus clade</taxon>
        <taxon>Stylosanthes</taxon>
    </lineage>
</organism>
<reference evidence="1 2" key="1">
    <citation type="journal article" date="2023" name="Plants (Basel)">
        <title>Bridging the Gap: Combining Genomics and Transcriptomics Approaches to Understand Stylosanthes scabra, an Orphan Legume from the Brazilian Caatinga.</title>
        <authorList>
            <person name="Ferreira-Neto J.R.C."/>
            <person name="da Silva M.D."/>
            <person name="Binneck E."/>
            <person name="de Melo N.F."/>
            <person name="da Silva R.H."/>
            <person name="de Melo A.L.T.M."/>
            <person name="Pandolfi V."/>
            <person name="Bustamante F.O."/>
            <person name="Brasileiro-Vidal A.C."/>
            <person name="Benko-Iseppon A.M."/>
        </authorList>
    </citation>
    <scope>NUCLEOTIDE SEQUENCE [LARGE SCALE GENOMIC DNA]</scope>
    <source>
        <tissue evidence="1">Leaves</tissue>
    </source>
</reference>
<gene>
    <name evidence="1" type="ORF">PIB30_080359</name>
</gene>
<dbReference type="EMBL" id="JASCZI010273028">
    <property type="protein sequence ID" value="MED6224085.1"/>
    <property type="molecule type" value="Genomic_DNA"/>
</dbReference>
<comment type="caution">
    <text evidence="1">The sequence shown here is derived from an EMBL/GenBank/DDBJ whole genome shotgun (WGS) entry which is preliminary data.</text>
</comment>